<reference evidence="5" key="1">
    <citation type="journal article" date="2019" name="Int. J. Syst. Evol. Microbiol.">
        <title>The Global Catalogue of Microorganisms (GCM) 10K type strain sequencing project: providing services to taxonomists for standard genome sequencing and annotation.</title>
        <authorList>
            <consortium name="The Broad Institute Genomics Platform"/>
            <consortium name="The Broad Institute Genome Sequencing Center for Infectious Disease"/>
            <person name="Wu L."/>
            <person name="Ma J."/>
        </authorList>
    </citation>
    <scope>NUCLEOTIDE SEQUENCE [LARGE SCALE GENOMIC DNA]</scope>
    <source>
        <strain evidence="5">JCM 1490</strain>
    </source>
</reference>
<gene>
    <name evidence="4" type="ORF">ACFQQL_01325</name>
</gene>
<comment type="caution">
    <text evidence="4">The sequence shown here is derived from an EMBL/GenBank/DDBJ whole genome shotgun (WGS) entry which is preliminary data.</text>
</comment>
<dbReference type="SUPFAM" id="SSF56003">
    <property type="entry name" value="Molybdenum cofactor-binding domain"/>
    <property type="match status" value="1"/>
</dbReference>
<evidence type="ECO:0000259" key="3">
    <source>
        <dbReference type="SMART" id="SM01008"/>
    </source>
</evidence>
<dbReference type="InterPro" id="IPR036856">
    <property type="entry name" value="Ald_Oxase/Xan_DH_a/b_sf"/>
</dbReference>
<dbReference type="InterPro" id="IPR037165">
    <property type="entry name" value="AldOxase/xan_DH_Mopterin-bd_sf"/>
</dbReference>
<dbReference type="Gene3D" id="3.90.1170.50">
    <property type="entry name" value="Aldehyde oxidase/xanthine dehydrogenase, a/b hammerhead"/>
    <property type="match status" value="1"/>
</dbReference>
<dbReference type="InterPro" id="IPR016208">
    <property type="entry name" value="Ald_Oxase/xanthine_DH-like"/>
</dbReference>
<dbReference type="Pfam" id="PF02738">
    <property type="entry name" value="MoCoBD_1"/>
    <property type="match status" value="1"/>
</dbReference>
<sequence length="691" mass="73691">MTETFTARAVGTSTARLDGPVKVSGTARYAYEQSTDRPAHLYPVLATVARGTITAMHTQDAEALDGVLAVLTPWNAPRLADTTNRDLTVLQSPEVDFRNQIVGAVIATSPEVAREAASLVRVEYDEKEHDAEFRPDHPERYAPEDADAAAGDLDAALAAAEVVVDQRYSTPEEHNNPMEPHATVAVWDPDGPLLTLHSSTQGTHVVRKSLAPVLGLEPEQIRVIAPYVGGGFGAKGAPHAHDVLAALAARVLPGRAVKFPVTRQQSFVFVGHRPATAQRVRLAARSDGTLTAVAHDSVSSSARIGEYLEQAASTSRTMYGASVRHTSHRVVPLDVPVPFWMRAPGEAPGMFALEVAMDELAAATGVDPVELRVRNDPPRDPDTGNAWTSRRLVECLREGADWFGWEGRDPAPGTRRNGEWMVGTGVASAMYPHNLMPGTKASVRYDGEGRYTVRVGAADIGTGAWTTLALISADALEVPVEQIAMEIGDSALPPASVAGGSSGTSSWGAAIVSAARTFRDQHGPDPAPGTEVTAPAADRDTLEGHTAHSFGAHFVEAWVQPETGQVRVPRMRSVFSIGRVVNPRTVRSQFLGGMTMGLSMALHEHSVRDPRFGHVVTQDLATYHVPVNADVEDMDARWLDEVDDRATPMGSRGAGEIGIVGVAAAVVNAVHHATGRRVRDLPVTPARLLGA</sequence>
<dbReference type="Pfam" id="PF20256">
    <property type="entry name" value="MoCoBD_2"/>
    <property type="match status" value="2"/>
</dbReference>
<dbReference type="PANTHER" id="PTHR11908">
    <property type="entry name" value="XANTHINE DEHYDROGENASE"/>
    <property type="match status" value="1"/>
</dbReference>
<dbReference type="SMART" id="SM01008">
    <property type="entry name" value="Ald_Xan_dh_C"/>
    <property type="match status" value="1"/>
</dbReference>
<evidence type="ECO:0000313" key="4">
    <source>
        <dbReference type="EMBL" id="MFC7403733.1"/>
    </source>
</evidence>
<dbReference type="Pfam" id="PF01315">
    <property type="entry name" value="Ald_Xan_dh_C"/>
    <property type="match status" value="1"/>
</dbReference>
<dbReference type="RefSeq" id="WP_382390473.1">
    <property type="nucleotide sequence ID" value="NZ_JBHTCQ010000001.1"/>
</dbReference>
<dbReference type="Gene3D" id="3.30.365.10">
    <property type="entry name" value="Aldehyde oxidase/xanthine dehydrogenase, molybdopterin binding domain"/>
    <property type="match status" value="4"/>
</dbReference>
<dbReference type="InterPro" id="IPR008274">
    <property type="entry name" value="AldOxase/xan_DH_MoCoBD1"/>
</dbReference>
<proteinExistence type="predicted"/>
<protein>
    <submittedName>
        <fullName evidence="4">Xanthine dehydrogenase family protein molybdopterin-binding subunit</fullName>
    </submittedName>
</protein>
<evidence type="ECO:0000256" key="2">
    <source>
        <dbReference type="ARBA" id="ARBA00023002"/>
    </source>
</evidence>
<dbReference type="SUPFAM" id="SSF54665">
    <property type="entry name" value="CO dehydrogenase molybdoprotein N-domain-like"/>
    <property type="match status" value="1"/>
</dbReference>
<keyword evidence="5" id="KW-1185">Reference proteome</keyword>
<dbReference type="InterPro" id="IPR046867">
    <property type="entry name" value="AldOxase/xan_DH_MoCoBD2"/>
</dbReference>
<dbReference type="Proteomes" id="UP001596455">
    <property type="component" value="Unassembled WGS sequence"/>
</dbReference>
<organism evidence="4 5">
    <name type="scientific">Georgenia alba</name>
    <dbReference type="NCBI Taxonomy" id="2233858"/>
    <lineage>
        <taxon>Bacteria</taxon>
        <taxon>Bacillati</taxon>
        <taxon>Actinomycetota</taxon>
        <taxon>Actinomycetes</taxon>
        <taxon>Micrococcales</taxon>
        <taxon>Bogoriellaceae</taxon>
        <taxon>Georgenia</taxon>
    </lineage>
</organism>
<name>A0ABW2Q8J1_9MICO</name>
<dbReference type="InterPro" id="IPR000674">
    <property type="entry name" value="Ald_Oxase/Xan_DH_a/b"/>
</dbReference>
<feature type="domain" description="Aldehyde oxidase/xanthine dehydrogenase a/b hammerhead" evidence="3">
    <location>
        <begin position="24"/>
        <end position="128"/>
    </location>
</feature>
<dbReference type="EMBL" id="JBHTCQ010000001">
    <property type="protein sequence ID" value="MFC7403733.1"/>
    <property type="molecule type" value="Genomic_DNA"/>
</dbReference>
<evidence type="ECO:0000313" key="5">
    <source>
        <dbReference type="Proteomes" id="UP001596455"/>
    </source>
</evidence>
<accession>A0ABW2Q8J1</accession>
<evidence type="ECO:0000256" key="1">
    <source>
        <dbReference type="ARBA" id="ARBA00022505"/>
    </source>
</evidence>
<dbReference type="PANTHER" id="PTHR11908:SF132">
    <property type="entry name" value="ALDEHYDE OXIDASE 1-RELATED"/>
    <property type="match status" value="1"/>
</dbReference>
<keyword evidence="2" id="KW-0560">Oxidoreductase</keyword>
<keyword evidence="1" id="KW-0500">Molybdenum</keyword>